<evidence type="ECO:0000259" key="5">
    <source>
        <dbReference type="PROSITE" id="PS51031"/>
    </source>
</evidence>
<dbReference type="InterPro" id="IPR006578">
    <property type="entry name" value="MADF-dom"/>
</dbReference>
<keyword evidence="1" id="KW-0539">Nucleus</keyword>
<feature type="compositionally biased region" description="Polar residues" evidence="2">
    <location>
        <begin position="133"/>
        <end position="153"/>
    </location>
</feature>
<comment type="subcellular location">
    <subcellularLocation>
        <location evidence="1">Nucleus</location>
    </subcellularLocation>
</comment>
<dbReference type="PROSITE" id="PS51029">
    <property type="entry name" value="MADF"/>
    <property type="match status" value="1"/>
</dbReference>
<evidence type="ECO:0000313" key="6">
    <source>
        <dbReference type="EMBL" id="GFY72375.1"/>
    </source>
</evidence>
<feature type="domain" description="MADF" evidence="4">
    <location>
        <begin position="45"/>
        <end position="130"/>
    </location>
</feature>
<dbReference type="Proteomes" id="UP000886998">
    <property type="component" value="Unassembled WGS sequence"/>
</dbReference>
<evidence type="ECO:0008006" key="8">
    <source>
        <dbReference type="Google" id="ProtNLM"/>
    </source>
</evidence>
<dbReference type="GO" id="GO:0005667">
    <property type="term" value="C:transcription regulator complex"/>
    <property type="evidence" value="ECO:0007669"/>
    <property type="project" value="TreeGrafter"/>
</dbReference>
<dbReference type="PROSITE" id="PS51031">
    <property type="entry name" value="BESS"/>
    <property type="match status" value="1"/>
</dbReference>
<dbReference type="SMART" id="SM00595">
    <property type="entry name" value="MADF"/>
    <property type="match status" value="1"/>
</dbReference>
<evidence type="ECO:0000259" key="3">
    <source>
        <dbReference type="PROSITE" id="PS50090"/>
    </source>
</evidence>
<dbReference type="EMBL" id="BMAV01019408">
    <property type="protein sequence ID" value="GFY72375.1"/>
    <property type="molecule type" value="Genomic_DNA"/>
</dbReference>
<proteinExistence type="predicted"/>
<feature type="domain" description="BESS" evidence="5">
    <location>
        <begin position="221"/>
        <end position="260"/>
    </location>
</feature>
<dbReference type="Pfam" id="PF10545">
    <property type="entry name" value="MADF_DNA_bdg"/>
    <property type="match status" value="1"/>
</dbReference>
<evidence type="ECO:0000259" key="4">
    <source>
        <dbReference type="PROSITE" id="PS51029"/>
    </source>
</evidence>
<dbReference type="AlphaFoldDB" id="A0A8X6YK70"/>
<dbReference type="GO" id="GO:0006357">
    <property type="term" value="P:regulation of transcription by RNA polymerase II"/>
    <property type="evidence" value="ECO:0007669"/>
    <property type="project" value="TreeGrafter"/>
</dbReference>
<dbReference type="PANTHER" id="PTHR12243">
    <property type="entry name" value="MADF DOMAIN TRANSCRIPTION FACTOR"/>
    <property type="match status" value="1"/>
</dbReference>
<evidence type="ECO:0000256" key="2">
    <source>
        <dbReference type="SAM" id="MobiDB-lite"/>
    </source>
</evidence>
<keyword evidence="7" id="KW-1185">Reference proteome</keyword>
<dbReference type="OrthoDB" id="6437189at2759"/>
<evidence type="ECO:0000313" key="7">
    <source>
        <dbReference type="Proteomes" id="UP000886998"/>
    </source>
</evidence>
<dbReference type="GO" id="GO:0005634">
    <property type="term" value="C:nucleus"/>
    <property type="evidence" value="ECO:0007669"/>
    <property type="project" value="UniProtKB-SubCell"/>
</dbReference>
<dbReference type="InterPro" id="IPR039353">
    <property type="entry name" value="TF_Adf1"/>
</dbReference>
<protein>
    <recommendedName>
        <fullName evidence="8">MADF domain-containing protein</fullName>
    </recommendedName>
</protein>
<dbReference type="PANTHER" id="PTHR12243:SF67">
    <property type="entry name" value="COREPRESSOR OF PANGOLIN, ISOFORM A-RELATED"/>
    <property type="match status" value="1"/>
</dbReference>
<sequence>MGAECKVAGRYDRHIRSDSSLHVFDESGGKKMSVSIFWTPEEDEILIDFVRNHDVLYNIRHPDYRKAQIKQHLWESIGTTLDKSGSDSCKRWGYVRDYYIRRRGKPGSGSSGIAAKKRSELLSFLDSFAASQRPTTTNVGSSQGLSDATQLSPTEPDIDMGPGIFTPEILEHDSNDDLGKMENDKVESMPPPKKKKLTHSEERLKLLKQIAERKIAPQNEPDEADLFFGSMAKIYKKFPRKEQAELRIQINNLISNAELRMIESDASPVCSTPRNEGMMVSSEANISKIFYV</sequence>
<comment type="caution">
    <text evidence="6">The sequence shown here is derived from an EMBL/GenBank/DDBJ whole genome shotgun (WGS) entry which is preliminary data.</text>
</comment>
<organism evidence="6 7">
    <name type="scientific">Trichonephila inaurata madagascariensis</name>
    <dbReference type="NCBI Taxonomy" id="2747483"/>
    <lineage>
        <taxon>Eukaryota</taxon>
        <taxon>Metazoa</taxon>
        <taxon>Ecdysozoa</taxon>
        <taxon>Arthropoda</taxon>
        <taxon>Chelicerata</taxon>
        <taxon>Arachnida</taxon>
        <taxon>Araneae</taxon>
        <taxon>Araneomorphae</taxon>
        <taxon>Entelegynae</taxon>
        <taxon>Araneoidea</taxon>
        <taxon>Nephilidae</taxon>
        <taxon>Trichonephila</taxon>
        <taxon>Trichonephila inaurata</taxon>
    </lineage>
</organism>
<accession>A0A8X6YK70</accession>
<name>A0A8X6YK70_9ARAC</name>
<feature type="region of interest" description="Disordered" evidence="2">
    <location>
        <begin position="133"/>
        <end position="162"/>
    </location>
</feature>
<evidence type="ECO:0000256" key="1">
    <source>
        <dbReference type="PROSITE-ProRule" id="PRU00371"/>
    </source>
</evidence>
<reference evidence="6" key="1">
    <citation type="submission" date="2020-08" db="EMBL/GenBank/DDBJ databases">
        <title>Multicomponent nature underlies the extraordinary mechanical properties of spider dragline silk.</title>
        <authorList>
            <person name="Kono N."/>
            <person name="Nakamura H."/>
            <person name="Mori M."/>
            <person name="Yoshida Y."/>
            <person name="Ohtoshi R."/>
            <person name="Malay A.D."/>
            <person name="Moran D.A.P."/>
            <person name="Tomita M."/>
            <person name="Numata K."/>
            <person name="Arakawa K."/>
        </authorList>
    </citation>
    <scope>NUCLEOTIDE SEQUENCE</scope>
</reference>
<dbReference type="InterPro" id="IPR004210">
    <property type="entry name" value="BESS_motif"/>
</dbReference>
<dbReference type="PROSITE" id="PS50090">
    <property type="entry name" value="MYB_LIKE"/>
    <property type="match status" value="1"/>
</dbReference>
<dbReference type="InterPro" id="IPR001005">
    <property type="entry name" value="SANT/Myb"/>
</dbReference>
<feature type="domain" description="Myb-like" evidence="3">
    <location>
        <begin position="38"/>
        <end position="92"/>
    </location>
</feature>
<gene>
    <name evidence="6" type="primary">g.167379</name>
    <name evidence="6" type="ORF">TNIN_73771</name>
</gene>
<dbReference type="GO" id="GO:0003677">
    <property type="term" value="F:DNA binding"/>
    <property type="evidence" value="ECO:0007669"/>
    <property type="project" value="InterPro"/>
</dbReference>